<comment type="caution">
    <text evidence="2">The sequence shown here is derived from an EMBL/GenBank/DDBJ whole genome shotgun (WGS) entry which is preliminary data.</text>
</comment>
<dbReference type="Proteomes" id="UP000186905">
    <property type="component" value="Unassembled WGS sequence"/>
</dbReference>
<protein>
    <submittedName>
        <fullName evidence="2">Uncharacterized protein</fullName>
    </submittedName>
</protein>
<accession>A0A1Q9GBK1</accession>
<keyword evidence="1" id="KW-0732">Signal</keyword>
<feature type="signal peptide" evidence="1">
    <location>
        <begin position="1"/>
        <end position="19"/>
    </location>
</feature>
<dbReference type="RefSeq" id="WP_075767285.1">
    <property type="nucleotide sequence ID" value="NZ_MJIL01000093.1"/>
</dbReference>
<evidence type="ECO:0000313" key="3">
    <source>
        <dbReference type="Proteomes" id="UP000186905"/>
    </source>
</evidence>
<gene>
    <name evidence="2" type="ORF">BIT28_23900</name>
</gene>
<reference evidence="2 3" key="1">
    <citation type="submission" date="2016-09" db="EMBL/GenBank/DDBJ databases">
        <title>Photobacterium proteolyticum sp. nov. a protease producing bacterium isolated from ocean sediments of Laizhou Bay.</title>
        <authorList>
            <person name="Li Y."/>
        </authorList>
    </citation>
    <scope>NUCLEOTIDE SEQUENCE [LARGE SCALE GENOMIC DNA]</scope>
    <source>
        <strain evidence="2 3">13-12</strain>
    </source>
</reference>
<keyword evidence="3" id="KW-1185">Reference proteome</keyword>
<feature type="chain" id="PRO_5012593259" evidence="1">
    <location>
        <begin position="20"/>
        <end position="111"/>
    </location>
</feature>
<dbReference type="AlphaFoldDB" id="A0A1Q9GBK1"/>
<name>A0A1Q9GBK1_9GAMM</name>
<evidence type="ECO:0000256" key="1">
    <source>
        <dbReference type="SAM" id="SignalP"/>
    </source>
</evidence>
<sequence>MNKLIIASFFILFSQIAAAGGSWHSNLHVTEVWSAHDKERVVFKIEGGKYTKPPRCSKSDYYEVSHPYDYKTALSILLTALTTQKTVKVVVVDDQCGVFDNPLVSTVVIER</sequence>
<organism evidence="2 3">
    <name type="scientific">Photobacterium proteolyticum</name>
    <dbReference type="NCBI Taxonomy" id="1903952"/>
    <lineage>
        <taxon>Bacteria</taxon>
        <taxon>Pseudomonadati</taxon>
        <taxon>Pseudomonadota</taxon>
        <taxon>Gammaproteobacteria</taxon>
        <taxon>Vibrionales</taxon>
        <taxon>Vibrionaceae</taxon>
        <taxon>Photobacterium</taxon>
    </lineage>
</organism>
<proteinExistence type="predicted"/>
<evidence type="ECO:0000313" key="2">
    <source>
        <dbReference type="EMBL" id="OLQ71710.1"/>
    </source>
</evidence>
<dbReference type="EMBL" id="MJIL01000093">
    <property type="protein sequence ID" value="OLQ71710.1"/>
    <property type="molecule type" value="Genomic_DNA"/>
</dbReference>
<dbReference type="STRING" id="1903952.BIT28_23900"/>